<dbReference type="OrthoDB" id="2013972at2759"/>
<accession>A0A6A6AE05</accession>
<gene>
    <name evidence="2" type="ORF">P153DRAFT_289852</name>
</gene>
<protein>
    <submittedName>
        <fullName evidence="2">S-adenosyl-L-methionine-dependent methyltransferase</fullName>
    </submittedName>
</protein>
<evidence type="ECO:0000313" key="3">
    <source>
        <dbReference type="Proteomes" id="UP000799771"/>
    </source>
</evidence>
<dbReference type="InterPro" id="IPR029063">
    <property type="entry name" value="SAM-dependent_MTases_sf"/>
</dbReference>
<dbReference type="GO" id="GO:0032259">
    <property type="term" value="P:methylation"/>
    <property type="evidence" value="ECO:0007669"/>
    <property type="project" value="UniProtKB-KW"/>
</dbReference>
<keyword evidence="3" id="KW-1185">Reference proteome</keyword>
<feature type="region of interest" description="Disordered" evidence="1">
    <location>
        <begin position="340"/>
        <end position="372"/>
    </location>
</feature>
<keyword evidence="2" id="KW-0808">Transferase</keyword>
<dbReference type="Gene3D" id="3.40.50.150">
    <property type="entry name" value="Vaccinia Virus protein VP39"/>
    <property type="match status" value="1"/>
</dbReference>
<dbReference type="GeneID" id="54404108"/>
<name>A0A6A6AE05_9PLEO</name>
<dbReference type="PANTHER" id="PTHR43591:SF14">
    <property type="entry name" value="METHYLTRANSFERASE"/>
    <property type="match status" value="1"/>
</dbReference>
<dbReference type="Proteomes" id="UP000799771">
    <property type="component" value="Unassembled WGS sequence"/>
</dbReference>
<dbReference type="EMBL" id="ML977505">
    <property type="protein sequence ID" value="KAF2130020.1"/>
    <property type="molecule type" value="Genomic_DNA"/>
</dbReference>
<reference evidence="2" key="1">
    <citation type="journal article" date="2020" name="Stud. Mycol.">
        <title>101 Dothideomycetes genomes: a test case for predicting lifestyles and emergence of pathogens.</title>
        <authorList>
            <person name="Haridas S."/>
            <person name="Albert R."/>
            <person name="Binder M."/>
            <person name="Bloem J."/>
            <person name="Labutti K."/>
            <person name="Salamov A."/>
            <person name="Andreopoulos B."/>
            <person name="Baker S."/>
            <person name="Barry K."/>
            <person name="Bills G."/>
            <person name="Bluhm B."/>
            <person name="Cannon C."/>
            <person name="Castanera R."/>
            <person name="Culley D."/>
            <person name="Daum C."/>
            <person name="Ezra D."/>
            <person name="Gonzalez J."/>
            <person name="Henrissat B."/>
            <person name="Kuo A."/>
            <person name="Liang C."/>
            <person name="Lipzen A."/>
            <person name="Lutzoni F."/>
            <person name="Magnuson J."/>
            <person name="Mondo S."/>
            <person name="Nolan M."/>
            <person name="Ohm R."/>
            <person name="Pangilinan J."/>
            <person name="Park H.-J."/>
            <person name="Ramirez L."/>
            <person name="Alfaro M."/>
            <person name="Sun H."/>
            <person name="Tritt A."/>
            <person name="Yoshinaga Y."/>
            <person name="Zwiers L.-H."/>
            <person name="Turgeon B."/>
            <person name="Goodwin S."/>
            <person name="Spatafora J."/>
            <person name="Crous P."/>
            <person name="Grigoriev I."/>
        </authorList>
    </citation>
    <scope>NUCLEOTIDE SEQUENCE</scope>
    <source>
        <strain evidence="2">CBS 119687</strain>
    </source>
</reference>
<dbReference type="CDD" id="cd02440">
    <property type="entry name" value="AdoMet_MTases"/>
    <property type="match status" value="1"/>
</dbReference>
<sequence length="372" mass="43568">MALASTTTPPLPLRPLSSATDLTFSTMDADANADVWQWLTVCRDTQSLTPSIWDYVRAYGRTYHRYKAGAYPFPNDAQERERLDMQHLIIKALFDSRNYFAPLKRPTRILDIGCGTGKWCIEMAKEFPKARVEGIDLSPIQPNNTPINCHFFIDDVRRKEWFHPAEPFTYIHTRFSTGIYRDFRRIIQKGFNNLEPGGWMESQEIFTKVYCDDGTMPSDYPLLEWQQRSDEAAMAMGKPLRIANKVKMWYEQCGFLDVKEEVFAIPINAWNSCPRYKMLGKFFRWNICQGLHAWTVEYFCSVLGWTEVEVEVYLARLRMAVADKRVHAYYRVYVVWGRKPRLDEPPSKVPKPPSWPQELPEDDEEDDEVHYL</sequence>
<organism evidence="2 3">
    <name type="scientific">Dothidotthia symphoricarpi CBS 119687</name>
    <dbReference type="NCBI Taxonomy" id="1392245"/>
    <lineage>
        <taxon>Eukaryota</taxon>
        <taxon>Fungi</taxon>
        <taxon>Dikarya</taxon>
        <taxon>Ascomycota</taxon>
        <taxon>Pezizomycotina</taxon>
        <taxon>Dothideomycetes</taxon>
        <taxon>Pleosporomycetidae</taxon>
        <taxon>Pleosporales</taxon>
        <taxon>Dothidotthiaceae</taxon>
        <taxon>Dothidotthia</taxon>
    </lineage>
</organism>
<dbReference type="PANTHER" id="PTHR43591">
    <property type="entry name" value="METHYLTRANSFERASE"/>
    <property type="match status" value="1"/>
</dbReference>
<proteinExistence type="predicted"/>
<dbReference type="GO" id="GO:0008168">
    <property type="term" value="F:methyltransferase activity"/>
    <property type="evidence" value="ECO:0007669"/>
    <property type="project" value="UniProtKB-KW"/>
</dbReference>
<feature type="compositionally biased region" description="Acidic residues" evidence="1">
    <location>
        <begin position="359"/>
        <end position="372"/>
    </location>
</feature>
<evidence type="ECO:0000313" key="2">
    <source>
        <dbReference type="EMBL" id="KAF2130020.1"/>
    </source>
</evidence>
<dbReference type="RefSeq" id="XP_033524407.1">
    <property type="nucleotide sequence ID" value="XM_033663676.1"/>
</dbReference>
<dbReference type="Pfam" id="PF13489">
    <property type="entry name" value="Methyltransf_23"/>
    <property type="match status" value="1"/>
</dbReference>
<dbReference type="AlphaFoldDB" id="A0A6A6AE05"/>
<dbReference type="SUPFAM" id="SSF53335">
    <property type="entry name" value="S-adenosyl-L-methionine-dependent methyltransferases"/>
    <property type="match status" value="1"/>
</dbReference>
<keyword evidence="2" id="KW-0489">Methyltransferase</keyword>
<evidence type="ECO:0000256" key="1">
    <source>
        <dbReference type="SAM" id="MobiDB-lite"/>
    </source>
</evidence>